<accession>A0A0F9NTV6</accession>
<organism evidence="1">
    <name type="scientific">marine sediment metagenome</name>
    <dbReference type="NCBI Taxonomy" id="412755"/>
    <lineage>
        <taxon>unclassified sequences</taxon>
        <taxon>metagenomes</taxon>
        <taxon>ecological metagenomes</taxon>
    </lineage>
</organism>
<protein>
    <submittedName>
        <fullName evidence="1">Uncharacterized protein</fullName>
    </submittedName>
</protein>
<name>A0A0F9NTV6_9ZZZZ</name>
<proteinExistence type="predicted"/>
<reference evidence="1" key="1">
    <citation type="journal article" date="2015" name="Nature">
        <title>Complex archaea that bridge the gap between prokaryotes and eukaryotes.</title>
        <authorList>
            <person name="Spang A."/>
            <person name="Saw J.H."/>
            <person name="Jorgensen S.L."/>
            <person name="Zaremba-Niedzwiedzka K."/>
            <person name="Martijn J."/>
            <person name="Lind A.E."/>
            <person name="van Eijk R."/>
            <person name="Schleper C."/>
            <person name="Guy L."/>
            <person name="Ettema T.J."/>
        </authorList>
    </citation>
    <scope>NUCLEOTIDE SEQUENCE</scope>
</reference>
<dbReference type="AlphaFoldDB" id="A0A0F9NTV6"/>
<sequence length="78" mass="9040">MRLSLYIRTSLLFYQLLTLVFTFSRRALEDGDITISDAFDLVSKLATVLDVSTKFKGPDFTEFLRELSEENLIIMEEI</sequence>
<comment type="caution">
    <text evidence="1">The sequence shown here is derived from an EMBL/GenBank/DDBJ whole genome shotgun (WGS) entry which is preliminary data.</text>
</comment>
<evidence type="ECO:0000313" key="1">
    <source>
        <dbReference type="EMBL" id="KKN22900.1"/>
    </source>
</evidence>
<gene>
    <name evidence="1" type="ORF">LCGC14_0910390</name>
</gene>
<dbReference type="EMBL" id="LAZR01003019">
    <property type="protein sequence ID" value="KKN22900.1"/>
    <property type="molecule type" value="Genomic_DNA"/>
</dbReference>